<accession>R7TYH2</accession>
<keyword evidence="5 14" id="KW-1133">Transmembrane helix</keyword>
<dbReference type="EMBL" id="AMQN01010247">
    <property type="status" value="NOT_ANNOTATED_CDS"/>
    <property type="molecule type" value="Genomic_DNA"/>
</dbReference>
<dbReference type="GO" id="GO:0004930">
    <property type="term" value="F:G protein-coupled receptor activity"/>
    <property type="evidence" value="ECO:0007669"/>
    <property type="project" value="InterPro"/>
</dbReference>
<reference evidence="17" key="3">
    <citation type="submission" date="2015-06" db="UniProtKB">
        <authorList>
            <consortium name="EnsemblMetazoa"/>
        </authorList>
    </citation>
    <scope>IDENTIFICATION</scope>
</reference>
<dbReference type="PRINTS" id="PR00237">
    <property type="entry name" value="GPCRRHODOPSN"/>
</dbReference>
<evidence type="ECO:0000256" key="1">
    <source>
        <dbReference type="ARBA" id="ARBA00004370"/>
    </source>
</evidence>
<feature type="transmembrane region" description="Helical" evidence="14">
    <location>
        <begin position="358"/>
        <end position="377"/>
    </location>
</feature>
<evidence type="ECO:0000256" key="2">
    <source>
        <dbReference type="ARBA" id="ARBA00006768"/>
    </source>
</evidence>
<comment type="subcellular location">
    <subcellularLocation>
        <location evidence="1">Membrane</location>
    </subcellularLocation>
</comment>
<protein>
    <recommendedName>
        <fullName evidence="11">Protein-glucosylgalactosylhydroxylysine glucosidase</fullName>
        <ecNumber evidence="10">3.2.1.107</ecNumber>
    </recommendedName>
    <alternativeName>
        <fullName evidence="12">Acid trehalase-like protein 1</fullName>
    </alternativeName>
</protein>
<organism evidence="16">
    <name type="scientific">Capitella teleta</name>
    <name type="common">Polychaete worm</name>
    <dbReference type="NCBI Taxonomy" id="283909"/>
    <lineage>
        <taxon>Eukaryota</taxon>
        <taxon>Metazoa</taxon>
        <taxon>Spiralia</taxon>
        <taxon>Lophotrochozoa</taxon>
        <taxon>Annelida</taxon>
        <taxon>Polychaeta</taxon>
        <taxon>Sedentaria</taxon>
        <taxon>Scolecida</taxon>
        <taxon>Capitellidae</taxon>
        <taxon>Capitella</taxon>
    </lineage>
</organism>
<reference evidence="18" key="1">
    <citation type="submission" date="2012-12" db="EMBL/GenBank/DDBJ databases">
        <authorList>
            <person name="Hellsten U."/>
            <person name="Grimwood J."/>
            <person name="Chapman J.A."/>
            <person name="Shapiro H."/>
            <person name="Aerts A."/>
            <person name="Otillar R.P."/>
            <person name="Terry A.Y."/>
            <person name="Boore J.L."/>
            <person name="Simakov O."/>
            <person name="Marletaz F."/>
            <person name="Cho S.-J."/>
            <person name="Edsinger-Gonzales E."/>
            <person name="Havlak P."/>
            <person name="Kuo D.-H."/>
            <person name="Larsson T."/>
            <person name="Lv J."/>
            <person name="Arendt D."/>
            <person name="Savage R."/>
            <person name="Osoegawa K."/>
            <person name="de Jong P."/>
            <person name="Lindberg D.R."/>
            <person name="Seaver E.C."/>
            <person name="Weisblat D.A."/>
            <person name="Putnam N.H."/>
            <person name="Grigoriev I.V."/>
            <person name="Rokhsar D.S."/>
        </authorList>
    </citation>
    <scope>NUCLEOTIDE SEQUENCE</scope>
    <source>
        <strain evidence="18">I ESC-2004</strain>
    </source>
</reference>
<evidence type="ECO:0000256" key="11">
    <source>
        <dbReference type="ARBA" id="ARBA00071505"/>
    </source>
</evidence>
<keyword evidence="6 14" id="KW-0472">Membrane</keyword>
<comment type="catalytic activity">
    <reaction evidence="8">
        <text>(5R)-5-O-[alpha-D-glucosyl-(1-&gt;2)-beta-D-galactosyl]-5-hydroxy-L-lysyl-[collagen] + H2O = (5R)-5-O-(beta-D-galactosyl)-5-hydroxy-L-lysyl-[collagen] + D-glucose</text>
        <dbReference type="Rhea" id="RHEA:11068"/>
        <dbReference type="Rhea" id="RHEA-COMP:12753"/>
        <dbReference type="Rhea" id="RHEA-COMP:12754"/>
        <dbReference type="ChEBI" id="CHEBI:4167"/>
        <dbReference type="ChEBI" id="CHEBI:15377"/>
        <dbReference type="ChEBI" id="CHEBI:133443"/>
        <dbReference type="ChEBI" id="CHEBI:133452"/>
        <dbReference type="EC" id="3.2.1.107"/>
    </reaction>
</comment>
<feature type="transmembrane region" description="Helical" evidence="14">
    <location>
        <begin position="295"/>
        <end position="321"/>
    </location>
</feature>
<dbReference type="InterPro" id="IPR017452">
    <property type="entry name" value="GPCR_Rhodpsn_7TM"/>
</dbReference>
<evidence type="ECO:0000256" key="14">
    <source>
        <dbReference type="SAM" id="Phobius"/>
    </source>
</evidence>
<dbReference type="InterPro" id="IPR012341">
    <property type="entry name" value="6hp_glycosidase-like_sf"/>
</dbReference>
<dbReference type="GO" id="GO:0016020">
    <property type="term" value="C:membrane"/>
    <property type="evidence" value="ECO:0007669"/>
    <property type="project" value="UniProtKB-SubCell"/>
</dbReference>
<evidence type="ECO:0000256" key="4">
    <source>
        <dbReference type="ARBA" id="ARBA00022801"/>
    </source>
</evidence>
<dbReference type="Pfam" id="PF00001">
    <property type="entry name" value="7tm_1"/>
    <property type="match status" value="1"/>
</dbReference>
<dbReference type="STRING" id="283909.R7TYH2"/>
<feature type="transmembrane region" description="Helical" evidence="14">
    <location>
        <begin position="202"/>
        <end position="226"/>
    </location>
</feature>
<dbReference type="EMBL" id="KB307403">
    <property type="protein sequence ID" value="ELT98953.1"/>
    <property type="molecule type" value="Genomic_DNA"/>
</dbReference>
<dbReference type="GO" id="GO:0047402">
    <property type="term" value="F:protein-glucosylgalactosylhydroxylysine glucosidase activity"/>
    <property type="evidence" value="ECO:0007669"/>
    <property type="project" value="UniProtKB-EC"/>
</dbReference>
<dbReference type="Gene3D" id="1.20.1070.10">
    <property type="entry name" value="Rhodopsin 7-helix transmembrane proteins"/>
    <property type="match status" value="1"/>
</dbReference>
<dbReference type="PANTHER" id="PTHR11051:SF8">
    <property type="entry name" value="PROTEIN-GLUCOSYLGALACTOSYLHYDROXYLYSINE GLUCOSIDASE"/>
    <property type="match status" value="1"/>
</dbReference>
<feature type="transmembrane region" description="Helical" evidence="14">
    <location>
        <begin position="114"/>
        <end position="136"/>
    </location>
</feature>
<name>R7TYH2_CAPTE</name>
<evidence type="ECO:0000256" key="13">
    <source>
        <dbReference type="SAM" id="MobiDB-lite"/>
    </source>
</evidence>
<dbReference type="Pfam" id="PF03632">
    <property type="entry name" value="Glyco_hydro_65m"/>
    <property type="match status" value="1"/>
</dbReference>
<feature type="transmembrane region" description="Helical" evidence="14">
    <location>
        <begin position="30"/>
        <end position="59"/>
    </location>
</feature>
<evidence type="ECO:0000256" key="9">
    <source>
        <dbReference type="ARBA" id="ARBA00053339"/>
    </source>
</evidence>
<reference evidence="16 18" key="2">
    <citation type="journal article" date="2013" name="Nature">
        <title>Insights into bilaterian evolution from three spiralian genomes.</title>
        <authorList>
            <person name="Simakov O."/>
            <person name="Marletaz F."/>
            <person name="Cho S.J."/>
            <person name="Edsinger-Gonzales E."/>
            <person name="Havlak P."/>
            <person name="Hellsten U."/>
            <person name="Kuo D.H."/>
            <person name="Larsson T."/>
            <person name="Lv J."/>
            <person name="Arendt D."/>
            <person name="Savage R."/>
            <person name="Osoegawa K."/>
            <person name="de Jong P."/>
            <person name="Grimwood J."/>
            <person name="Chapman J.A."/>
            <person name="Shapiro H."/>
            <person name="Aerts A."/>
            <person name="Otillar R.P."/>
            <person name="Terry A.Y."/>
            <person name="Boore J.L."/>
            <person name="Grigoriev I.V."/>
            <person name="Lindberg D.R."/>
            <person name="Seaver E.C."/>
            <person name="Weisblat D.A."/>
            <person name="Putnam N.H."/>
            <person name="Rokhsar D.S."/>
        </authorList>
    </citation>
    <scope>NUCLEOTIDE SEQUENCE</scope>
    <source>
        <strain evidence="16 18">I ESC-2004</strain>
    </source>
</reference>
<keyword evidence="7" id="KW-0326">Glycosidase</keyword>
<feature type="domain" description="G-protein coupled receptors family 1 profile" evidence="15">
    <location>
        <begin position="51"/>
        <end position="318"/>
    </location>
</feature>
<dbReference type="SUPFAM" id="SSF48208">
    <property type="entry name" value="Six-hairpin glycosidases"/>
    <property type="match status" value="1"/>
</dbReference>
<dbReference type="CDD" id="cd14978">
    <property type="entry name" value="7tmA_FMRFamide_R-like"/>
    <property type="match status" value="1"/>
</dbReference>
<dbReference type="SUPFAM" id="SSF81321">
    <property type="entry name" value="Family A G protein-coupled receptor-like"/>
    <property type="match status" value="1"/>
</dbReference>
<dbReference type="FunFam" id="1.50.10.10:FF:000023">
    <property type="entry name" value="Protein-glucosylgalactosylhydroxylysine glucosidase"/>
    <property type="match status" value="1"/>
</dbReference>
<evidence type="ECO:0000313" key="18">
    <source>
        <dbReference type="Proteomes" id="UP000014760"/>
    </source>
</evidence>
<evidence type="ECO:0000313" key="17">
    <source>
        <dbReference type="EnsemblMetazoa" id="CapteP219195"/>
    </source>
</evidence>
<feature type="transmembrane region" description="Helical" evidence="14">
    <location>
        <begin position="157"/>
        <end position="182"/>
    </location>
</feature>
<feature type="transmembrane region" description="Helical" evidence="14">
    <location>
        <begin position="255"/>
        <end position="275"/>
    </location>
</feature>
<evidence type="ECO:0000256" key="10">
    <source>
        <dbReference type="ARBA" id="ARBA00066430"/>
    </source>
</evidence>
<evidence type="ECO:0000256" key="12">
    <source>
        <dbReference type="ARBA" id="ARBA00079982"/>
    </source>
</evidence>
<dbReference type="PROSITE" id="PS50262">
    <property type="entry name" value="G_PROTEIN_RECEP_F1_2"/>
    <property type="match status" value="1"/>
</dbReference>
<sequence>MANVSTQVYSTESGAEAQHELDLSLFEPCILYFFIFGSCIGGLLIVIGLAGNGITIAIMGRERKKSATINCLFMLAIADSFVLLTYGFILMPLGLRKLAFGWWNGHNYNNVSHFYLTEIARIFNQVSAFITMLVTFQRYVSVCLPHRAKQLCSVRYVNILTGISYVASVLFFLPNFFTYVLVKDSVTHRYRTVSQPLVLSSTFQILYATVATGLVTYVLPVLSLSFMSIRMIRAMREQSKTMQKSEDRNQARKDLTLSSIAIVVFFIICQSFMLIRRVLMWVYDPYSTYARCSGVLQYFAFVPYITMVINSAVNFGIYVILAKGFRKKVVRLFIGRNLVSPKMSSSTAIGETSARSEFAMRVSVGLVVFFTLCRLSSSFDLPDLGDFFNNLVHSKTDDVTSKSDDEVHSRNKRQNPDIGDESQLHYEVKCSALPTLTDRVTPNSRYLPTLGNGHISTTVYNDSMYMNGLYNGDGGSSHRAKIPAILMSRISLGREDLEERATRKYTFNAHEGYFLETIDCELAYIEHRMYVHQKYIRVFVSDIYARKKLHGGTLYLDYPELSESADITFGQPSSYYGQWQVSGQTNTPEEGTNTQPINIFYMNPATEIPITGSATDFNTTLVMAVDRQESPARSEFDTALNILNVEGGHYRLFSEHVAAWQRVWAQGRVEVEGDKQIAKLTTFSQYYILSSMPAPFPNQAPQHSEIFYGVGRNSLAKGGFGRDSQGHVMWDNEMHILPTFLLFHPNTVKKALRYRSTMAPRALSNAEKYGGKGYHFPWESGFYGEEVSPEADECPECSWHKYHTTGAVGWLIRMYYSATRDRDYRQNVDYNGCDMTREIARFFADRAIYKPEHGRYDIDDCTGPDENHPRVNNNAYTLVLASLAIHYARYFACLCQRTERDEVPDEWIHKALYLNLPFDNVKRLHAQHDDFDPESLVRQADTIMLTYPLNWNMSADIMKNDLLFYEQITDTKTPGLTWSFFTVGFKWVGEDVRMQNYFLKSYQEYLIQPFKIWTEFNEQNMNDQDAGSVNFLPGMGGFLQSLVFGFAGVRIRPEMLEFHRPIPPPGCTKLSLIHMNYLQSNMTIVIEANSKVTIQVHEIGEYPLILRRNNTAMVEESLPPGSYVEIDNAAGGFFIYTSILEACEHPRDFIYMPWGYSPFVDGAGQLRQLTVLTLLTLLLSCLYNMRHSLF</sequence>
<feature type="region of interest" description="Disordered" evidence="13">
    <location>
        <begin position="397"/>
        <end position="420"/>
    </location>
</feature>
<evidence type="ECO:0000256" key="8">
    <source>
        <dbReference type="ARBA" id="ARBA00051415"/>
    </source>
</evidence>
<keyword evidence="18" id="KW-1185">Reference proteome</keyword>
<evidence type="ECO:0000256" key="7">
    <source>
        <dbReference type="ARBA" id="ARBA00023295"/>
    </source>
</evidence>
<dbReference type="EC" id="3.2.1.107" evidence="10"/>
<comment type="similarity">
    <text evidence="2">Belongs to the glycosyl hydrolase 65 family.</text>
</comment>
<dbReference type="GO" id="GO:0005975">
    <property type="term" value="P:carbohydrate metabolic process"/>
    <property type="evidence" value="ECO:0007669"/>
    <property type="project" value="InterPro"/>
</dbReference>
<evidence type="ECO:0000256" key="6">
    <source>
        <dbReference type="ARBA" id="ARBA00023136"/>
    </source>
</evidence>
<dbReference type="AlphaFoldDB" id="R7TYH2"/>
<evidence type="ECO:0000256" key="3">
    <source>
        <dbReference type="ARBA" id="ARBA00022692"/>
    </source>
</evidence>
<feature type="transmembrane region" description="Helical" evidence="14">
    <location>
        <begin position="71"/>
        <end position="94"/>
    </location>
</feature>
<comment type="function">
    <text evidence="9">Catalyzes the hydrolysis of glucose from the disaccharide unit linked to hydroxylysine residues of collagen and collagen-like proteins.</text>
</comment>
<dbReference type="OMA" id="DKAWPIA"/>
<evidence type="ECO:0000313" key="16">
    <source>
        <dbReference type="EMBL" id="ELT98953.1"/>
    </source>
</evidence>
<dbReference type="Gene3D" id="1.50.10.10">
    <property type="match status" value="1"/>
</dbReference>
<dbReference type="Proteomes" id="UP000014760">
    <property type="component" value="Unassembled WGS sequence"/>
</dbReference>
<evidence type="ECO:0000256" key="5">
    <source>
        <dbReference type="ARBA" id="ARBA00022989"/>
    </source>
</evidence>
<dbReference type="EnsemblMetazoa" id="CapteT219195">
    <property type="protein sequence ID" value="CapteP219195"/>
    <property type="gene ID" value="CapteG219195"/>
</dbReference>
<dbReference type="InterPro" id="IPR000276">
    <property type="entry name" value="GPCR_Rhodpsn"/>
</dbReference>
<feature type="compositionally biased region" description="Basic and acidic residues" evidence="13">
    <location>
        <begin position="397"/>
        <end position="409"/>
    </location>
</feature>
<evidence type="ECO:0000259" key="15">
    <source>
        <dbReference type="PROSITE" id="PS50262"/>
    </source>
</evidence>
<gene>
    <name evidence="16" type="ORF">CAPTEDRAFT_219195</name>
</gene>
<proteinExistence type="inferred from homology"/>
<dbReference type="OrthoDB" id="200349at2759"/>
<dbReference type="InterPro" id="IPR008928">
    <property type="entry name" value="6-hairpin_glycosidase_sf"/>
</dbReference>
<dbReference type="HOGENOM" id="CLU_006285_4_1_1"/>
<dbReference type="InterPro" id="IPR005195">
    <property type="entry name" value="Glyco_hydro_65_M"/>
</dbReference>
<keyword evidence="3 14" id="KW-0812">Transmembrane</keyword>
<dbReference type="PANTHER" id="PTHR11051">
    <property type="entry name" value="GLYCOSYL HYDROLASE-RELATED"/>
    <property type="match status" value="1"/>
</dbReference>
<keyword evidence="4" id="KW-0378">Hydrolase</keyword>